<dbReference type="InterPro" id="IPR019945">
    <property type="entry name" value="F420_G6P_DH-rel"/>
</dbReference>
<dbReference type="EMBL" id="CP006850">
    <property type="protein sequence ID" value="AHH19151.1"/>
    <property type="molecule type" value="Genomic_DNA"/>
</dbReference>
<dbReference type="Proteomes" id="UP000019150">
    <property type="component" value="Chromosome"/>
</dbReference>
<dbReference type="KEGG" id="nno:NONO_c43670"/>
<dbReference type="InterPro" id="IPR050564">
    <property type="entry name" value="F420-G6PD/mer"/>
</dbReference>
<dbReference type="Gene3D" id="3.20.20.30">
    <property type="entry name" value="Luciferase-like domain"/>
    <property type="match status" value="1"/>
</dbReference>
<dbReference type="PATRIC" id="fig|1415166.3.peg.4482"/>
<dbReference type="Pfam" id="PF00296">
    <property type="entry name" value="Bac_luciferase"/>
    <property type="match status" value="1"/>
</dbReference>
<dbReference type="AlphaFoldDB" id="W5TPH8"/>
<dbReference type="SUPFAM" id="SSF51679">
    <property type="entry name" value="Bacterial luciferase-like"/>
    <property type="match status" value="1"/>
</dbReference>
<evidence type="ECO:0000313" key="3">
    <source>
        <dbReference type="EMBL" id="AHH19151.1"/>
    </source>
</evidence>
<protein>
    <submittedName>
        <fullName evidence="3">F420-dependent oxidoreductase, G6PDH family</fullName>
    </submittedName>
</protein>
<dbReference type="InterPro" id="IPR011251">
    <property type="entry name" value="Luciferase-like_dom"/>
</dbReference>
<dbReference type="NCBIfam" id="TIGR03557">
    <property type="entry name" value="F420_G6P_family"/>
    <property type="match status" value="1"/>
</dbReference>
<reference evidence="3 4" key="1">
    <citation type="journal article" date="2014" name="Appl. Environ. Microbiol.">
        <title>Insights into the Microbial Degradation of Rubber and Gutta-Percha by Analysis of the Complete Genome of Nocardia nova SH22a.</title>
        <authorList>
            <person name="Luo Q."/>
            <person name="Hiessl S."/>
            <person name="Poehlein A."/>
            <person name="Daniel R."/>
            <person name="Steinbuchel A."/>
        </authorList>
    </citation>
    <scope>NUCLEOTIDE SEQUENCE [LARGE SCALE GENOMIC DNA]</scope>
    <source>
        <strain evidence="3">SH22a</strain>
    </source>
</reference>
<proteinExistence type="predicted"/>
<dbReference type="STRING" id="1415166.NONO_c43670"/>
<evidence type="ECO:0000256" key="1">
    <source>
        <dbReference type="ARBA" id="ARBA00023002"/>
    </source>
</evidence>
<keyword evidence="4" id="KW-1185">Reference proteome</keyword>
<organism evidence="3 4">
    <name type="scientific">Nocardia nova SH22a</name>
    <dbReference type="NCBI Taxonomy" id="1415166"/>
    <lineage>
        <taxon>Bacteria</taxon>
        <taxon>Bacillati</taxon>
        <taxon>Actinomycetota</taxon>
        <taxon>Actinomycetes</taxon>
        <taxon>Mycobacteriales</taxon>
        <taxon>Nocardiaceae</taxon>
        <taxon>Nocardia</taxon>
    </lineage>
</organism>
<dbReference type="GO" id="GO:0016705">
    <property type="term" value="F:oxidoreductase activity, acting on paired donors, with incorporation or reduction of molecular oxygen"/>
    <property type="evidence" value="ECO:0007669"/>
    <property type="project" value="InterPro"/>
</dbReference>
<evidence type="ECO:0000259" key="2">
    <source>
        <dbReference type="Pfam" id="PF00296"/>
    </source>
</evidence>
<dbReference type="InterPro" id="IPR036661">
    <property type="entry name" value="Luciferase-like_sf"/>
</dbReference>
<dbReference type="PANTHER" id="PTHR43244:SF1">
    <property type="entry name" value="5,10-METHYLENETETRAHYDROMETHANOPTERIN REDUCTASE"/>
    <property type="match status" value="1"/>
</dbReference>
<feature type="domain" description="Luciferase-like" evidence="2">
    <location>
        <begin position="50"/>
        <end position="331"/>
    </location>
</feature>
<gene>
    <name evidence="3" type="ORF">NONO_c43670</name>
</gene>
<dbReference type="eggNOG" id="COG2141">
    <property type="taxonomic scope" value="Bacteria"/>
</dbReference>
<dbReference type="HOGENOM" id="CLU_027853_4_0_11"/>
<accession>W5TPH8</accession>
<sequence>MAFRDIVAQLRQDITTAQDAGDERAVARLRRELDKAERENAGVRFGYKLASEAFGPAELIRQAVVAERAGFDFVEISDHYHPWLDNQGHSPFAWTVLGAIAARTERIGLATGVTCPSVRYHPAIVAQAAATLALISEGRFTLGVGSGERLNEHVIGPGFPESVPGRHGRLREALEIIRLLWRGGYRSYRGEYLQLSDARVFDLPDRPPRIAVAAGGPAAARIAGELGDGLFATEPSAELIGHFEAAGGAGPRYVEIPVAWAPDAGTAARAALDTSRWAVTGWKVMSELPNPVNFAAATGTVREDDIRRQFTCGTDTGEYLQAVRTHLEAGFDHLVLQNAGPDPDGFIAFFDSELRDRLRESVGEPVGQRM</sequence>
<keyword evidence="1" id="KW-0560">Oxidoreductase</keyword>
<evidence type="ECO:0000313" key="4">
    <source>
        <dbReference type="Proteomes" id="UP000019150"/>
    </source>
</evidence>
<dbReference type="PANTHER" id="PTHR43244">
    <property type="match status" value="1"/>
</dbReference>
<name>W5TPH8_9NOCA</name>